<sequence length="42" mass="5052">MLVAADINVEFPQYGQLYRIHSSQMFKKYKKDHAMRGLFLYL</sequence>
<proteinExistence type="predicted"/>
<protein>
    <submittedName>
        <fullName evidence="1">Uncharacterized protein</fullName>
    </submittedName>
</protein>
<evidence type="ECO:0000313" key="2">
    <source>
        <dbReference type="Proteomes" id="UP000031740"/>
    </source>
</evidence>
<accession>A0A072R0Z2</accession>
<gene>
    <name evidence="1" type="ORF">H710_01087</name>
</gene>
<dbReference type="PATRIC" id="fig|1293911.3.peg.1124"/>
<reference evidence="1 2" key="1">
    <citation type="submission" date="2013-04" db="EMBL/GenBank/DDBJ databases">
        <title>The Genome Sequence of Bartonella bacilliformis Ver097.</title>
        <authorList>
            <consortium name="The Broad Institute Genomics Platform"/>
            <consortium name="The Broad Institute Genome Sequencing Center for Infectious Disease"/>
            <person name="Feldgarden M."/>
            <person name="Kirby J."/>
            <person name="Birtles R."/>
            <person name="Dasch G."/>
            <person name="Hendrix L."/>
            <person name="Koehler J."/>
            <person name="Walker B."/>
            <person name="Young S.K."/>
            <person name="Zeng Q."/>
            <person name="Gargeya S."/>
            <person name="Fitzgerald M."/>
            <person name="Haas B."/>
            <person name="Abouelleil A."/>
            <person name="Allen A.W."/>
            <person name="Alvarado L."/>
            <person name="Arachchi H.M."/>
            <person name="Berlin A.M."/>
            <person name="Chapman S.B."/>
            <person name="Gainer-Dewar J."/>
            <person name="Goldberg J."/>
            <person name="Griggs A."/>
            <person name="Gujja S."/>
            <person name="Hansen M."/>
            <person name="Howarth C."/>
            <person name="Imamovic A."/>
            <person name="Ireland A."/>
            <person name="Larimer J."/>
            <person name="McCowan C."/>
            <person name="Murphy C."/>
            <person name="Pearson M."/>
            <person name="Poon T.W."/>
            <person name="Priest M."/>
            <person name="Roberts A."/>
            <person name="Saif S."/>
            <person name="Shea T."/>
            <person name="Sisk P."/>
            <person name="Sykes S."/>
            <person name="Wortman J."/>
            <person name="Nusbaum C."/>
            <person name="Birren B."/>
        </authorList>
    </citation>
    <scope>NUCLEOTIDE SEQUENCE [LARGE SCALE GENOMIC DNA]</scope>
    <source>
        <strain evidence="1 2">Ver097</strain>
    </source>
</reference>
<dbReference type="AlphaFoldDB" id="A0A072R0Z2"/>
<evidence type="ECO:0000313" key="1">
    <source>
        <dbReference type="EMBL" id="KEG19306.1"/>
    </source>
</evidence>
<name>A0A072R0Z2_BARBA</name>
<dbReference type="HOGENOM" id="CLU_3247744_0_0_5"/>
<comment type="caution">
    <text evidence="1">The sequence shown here is derived from an EMBL/GenBank/DDBJ whole genome shotgun (WGS) entry which is preliminary data.</text>
</comment>
<dbReference type="EMBL" id="ASIV01000006">
    <property type="protein sequence ID" value="KEG19306.1"/>
    <property type="molecule type" value="Genomic_DNA"/>
</dbReference>
<organism evidence="1 2">
    <name type="scientific">Bartonella bacilliformis Ver097</name>
    <dbReference type="NCBI Taxonomy" id="1293911"/>
    <lineage>
        <taxon>Bacteria</taxon>
        <taxon>Pseudomonadati</taxon>
        <taxon>Pseudomonadota</taxon>
        <taxon>Alphaproteobacteria</taxon>
        <taxon>Hyphomicrobiales</taxon>
        <taxon>Bartonellaceae</taxon>
        <taxon>Bartonella</taxon>
    </lineage>
</organism>
<dbReference type="Proteomes" id="UP000031740">
    <property type="component" value="Unassembled WGS sequence"/>
</dbReference>